<feature type="binding site" evidence="5">
    <location>
        <position position="89"/>
    </location>
    <ligand>
        <name>phosphate</name>
        <dbReference type="ChEBI" id="CHEBI:43474"/>
    </ligand>
</feature>
<feature type="domain" description="PBP" evidence="7">
    <location>
        <begin position="28"/>
        <end position="320"/>
    </location>
</feature>
<dbReference type="EMBL" id="BOMH01000006">
    <property type="protein sequence ID" value="GID62962.1"/>
    <property type="molecule type" value="Genomic_DNA"/>
</dbReference>
<feature type="binding site" evidence="5">
    <location>
        <begin position="41"/>
        <end position="43"/>
    </location>
    <ligand>
        <name>phosphate</name>
        <dbReference type="ChEBI" id="CHEBI:43474"/>
    </ligand>
</feature>
<feature type="binding site" evidence="5">
    <location>
        <begin position="177"/>
        <end position="179"/>
    </location>
    <ligand>
        <name>phosphate</name>
        <dbReference type="ChEBI" id="CHEBI:43474"/>
    </ligand>
</feature>
<comment type="caution">
    <text evidence="8">The sequence shown here is derived from an EMBL/GenBank/DDBJ whole genome shotgun (WGS) entry which is preliminary data.</text>
</comment>
<dbReference type="InterPro" id="IPR005673">
    <property type="entry name" value="ABC_phos-bd_PstS"/>
</dbReference>
<sequence>MKKLTAAVALAALLSLTACSDPEKKTDPVACASGSAAGQGSSAQANAINEWIKQYQIACAQAAVAYASVGSGTGVTSFLSGTGDFAGTDAALSDADRSAAASRCGGSPAIHLPMVIGPIALAVNVAGVGELRLAPATIAKIFSGRITAWNDKAIATDNPGVAFPATPIRAVHRADNSGTTSNFTRFLAGTAKADWPFEPAGSWPAPGGVAVTGSDRLAAAIARTDGAIGYVEASYARVNELTTALVGDSGGGFVAPTDAAAADAVAAARPAGGDDLRLDLNYDDLYGGAYPLVQVTYEVVCKAGASAVTRGFLAYAASPEGQAAAGAVGYAPLPAALREQVHAAVAGLR</sequence>
<dbReference type="PIRSF" id="PIRSF002756">
    <property type="entry name" value="PstS"/>
    <property type="match status" value="1"/>
</dbReference>
<keyword evidence="9" id="KW-1185">Reference proteome</keyword>
<evidence type="ECO:0000256" key="3">
    <source>
        <dbReference type="ARBA" id="ARBA00022592"/>
    </source>
</evidence>
<comment type="similarity">
    <text evidence="1 4">Belongs to the PstS family.</text>
</comment>
<keyword evidence="6" id="KW-0732">Signal</keyword>
<evidence type="ECO:0000313" key="8">
    <source>
        <dbReference type="EMBL" id="GID62962.1"/>
    </source>
</evidence>
<name>A0A919M204_9ACTN</name>
<dbReference type="InterPro" id="IPR024370">
    <property type="entry name" value="PBP_domain"/>
</dbReference>
<protein>
    <recommendedName>
        <fullName evidence="4">Phosphate-binding protein</fullName>
    </recommendedName>
</protein>
<dbReference type="Pfam" id="PF12849">
    <property type="entry name" value="PBP_like_2"/>
    <property type="match status" value="1"/>
</dbReference>
<dbReference type="NCBIfam" id="TIGR00975">
    <property type="entry name" value="3a0107s03"/>
    <property type="match status" value="1"/>
</dbReference>
<dbReference type="RefSeq" id="WP_203738434.1">
    <property type="nucleotide sequence ID" value="NZ_BAAAUC010000005.1"/>
</dbReference>
<proteinExistence type="inferred from homology"/>
<gene>
    <name evidence="8" type="ORF">Acy02nite_08430</name>
</gene>
<dbReference type="GO" id="GO:0035435">
    <property type="term" value="P:phosphate ion transmembrane transport"/>
    <property type="evidence" value="ECO:0007669"/>
    <property type="project" value="InterPro"/>
</dbReference>
<evidence type="ECO:0000256" key="4">
    <source>
        <dbReference type="PIRNR" id="PIRNR002756"/>
    </source>
</evidence>
<accession>A0A919M204</accession>
<feature type="signal peptide" evidence="6">
    <location>
        <begin position="1"/>
        <end position="20"/>
    </location>
</feature>
<dbReference type="Proteomes" id="UP000619479">
    <property type="component" value="Unassembled WGS sequence"/>
</dbReference>
<dbReference type="GO" id="GO:0043190">
    <property type="term" value="C:ATP-binding cassette (ABC) transporter complex"/>
    <property type="evidence" value="ECO:0007669"/>
    <property type="project" value="InterPro"/>
</dbReference>
<keyword evidence="3 4" id="KW-0592">Phosphate transport</keyword>
<evidence type="ECO:0000259" key="7">
    <source>
        <dbReference type="Pfam" id="PF12849"/>
    </source>
</evidence>
<keyword evidence="2 4" id="KW-0813">Transport</keyword>
<reference evidence="8" key="1">
    <citation type="submission" date="2021-01" db="EMBL/GenBank/DDBJ databases">
        <title>Whole genome shotgun sequence of Actinoplanes cyaneus NBRC 14990.</title>
        <authorList>
            <person name="Komaki H."/>
            <person name="Tamura T."/>
        </authorList>
    </citation>
    <scope>NUCLEOTIDE SEQUENCE</scope>
    <source>
        <strain evidence="8">NBRC 14990</strain>
    </source>
</reference>
<feature type="binding site" evidence="5">
    <location>
        <position position="71"/>
    </location>
    <ligand>
        <name>phosphate</name>
        <dbReference type="ChEBI" id="CHEBI:43474"/>
    </ligand>
</feature>
<dbReference type="GO" id="GO:0042301">
    <property type="term" value="F:phosphate ion binding"/>
    <property type="evidence" value="ECO:0007669"/>
    <property type="project" value="InterPro"/>
</dbReference>
<dbReference type="Gene3D" id="3.40.190.10">
    <property type="entry name" value="Periplasmic binding protein-like II"/>
    <property type="match status" value="2"/>
</dbReference>
<evidence type="ECO:0000256" key="6">
    <source>
        <dbReference type="SAM" id="SignalP"/>
    </source>
</evidence>
<dbReference type="PANTHER" id="PTHR42996">
    <property type="entry name" value="PHOSPHATE-BINDING PROTEIN PSTS"/>
    <property type="match status" value="1"/>
</dbReference>
<dbReference type="PANTHER" id="PTHR42996:SF1">
    <property type="entry name" value="PHOSPHATE-BINDING PROTEIN PSTS"/>
    <property type="match status" value="1"/>
</dbReference>
<dbReference type="AlphaFoldDB" id="A0A919M204"/>
<dbReference type="SUPFAM" id="SSF53850">
    <property type="entry name" value="Periplasmic binding protein-like II"/>
    <property type="match status" value="1"/>
</dbReference>
<dbReference type="InterPro" id="IPR050962">
    <property type="entry name" value="Phosphate-bind_PstS"/>
</dbReference>
<dbReference type="PROSITE" id="PS51257">
    <property type="entry name" value="PROKAR_LIPOPROTEIN"/>
    <property type="match status" value="1"/>
</dbReference>
<evidence type="ECO:0000256" key="5">
    <source>
        <dbReference type="PIRSR" id="PIRSR002756-1"/>
    </source>
</evidence>
<organism evidence="8 9">
    <name type="scientific">Actinoplanes cyaneus</name>
    <dbReference type="NCBI Taxonomy" id="52696"/>
    <lineage>
        <taxon>Bacteria</taxon>
        <taxon>Bacillati</taxon>
        <taxon>Actinomycetota</taxon>
        <taxon>Actinomycetes</taxon>
        <taxon>Micromonosporales</taxon>
        <taxon>Micromonosporaceae</taxon>
        <taxon>Actinoplanes</taxon>
    </lineage>
</organism>
<evidence type="ECO:0000256" key="2">
    <source>
        <dbReference type="ARBA" id="ARBA00022448"/>
    </source>
</evidence>
<dbReference type="CDD" id="cd13565">
    <property type="entry name" value="PBP2_PstS"/>
    <property type="match status" value="1"/>
</dbReference>
<feature type="chain" id="PRO_5038700659" description="Phosphate-binding protein" evidence="6">
    <location>
        <begin position="21"/>
        <end position="349"/>
    </location>
</feature>
<evidence type="ECO:0000256" key="1">
    <source>
        <dbReference type="ARBA" id="ARBA00008725"/>
    </source>
</evidence>
<evidence type="ECO:0000313" key="9">
    <source>
        <dbReference type="Proteomes" id="UP000619479"/>
    </source>
</evidence>